<dbReference type="RefSeq" id="WP_352886271.1">
    <property type="nucleotide sequence ID" value="NZ_JBEPIJ010000001.1"/>
</dbReference>
<keyword evidence="4 7" id="KW-0812">Transmembrane</keyword>
<proteinExistence type="inferred from homology"/>
<keyword evidence="10" id="KW-1185">Reference proteome</keyword>
<keyword evidence="7" id="KW-0813">Transport</keyword>
<comment type="subcellular location">
    <subcellularLocation>
        <location evidence="1">Cell membrane</location>
        <topology evidence="1">Single-pass membrane protein</topology>
    </subcellularLocation>
    <subcellularLocation>
        <location evidence="7">Cell membrane</location>
        <topology evidence="7">Single-pass type II membrane protein</topology>
    </subcellularLocation>
</comment>
<evidence type="ECO:0000313" key="9">
    <source>
        <dbReference type="EMBL" id="MES0872411.1"/>
    </source>
</evidence>
<keyword evidence="7" id="KW-0653">Protein transport</keyword>
<reference evidence="9 10" key="1">
    <citation type="submission" date="2024-06" db="EMBL/GenBank/DDBJ databases">
        <authorList>
            <person name="Li Z."/>
            <person name="Jiang Y."/>
        </authorList>
    </citation>
    <scope>NUCLEOTIDE SEQUENCE [LARGE SCALE GENOMIC DNA]</scope>
    <source>
        <strain evidence="9 10">HSW-8</strain>
    </source>
</reference>
<organism evidence="9 10">
    <name type="scientific">Sinimarinibacterium thermocellulolyticum</name>
    <dbReference type="NCBI Taxonomy" id="3170016"/>
    <lineage>
        <taxon>Bacteria</taxon>
        <taxon>Pseudomonadati</taxon>
        <taxon>Pseudomonadota</taxon>
        <taxon>Gammaproteobacteria</taxon>
        <taxon>Nevskiales</taxon>
        <taxon>Nevskiaceae</taxon>
        <taxon>Sinimarinibacterium</taxon>
    </lineage>
</organism>
<dbReference type="PANTHER" id="PTHR30558:SF7">
    <property type="entry name" value="TOL-PAL SYSTEM PROTEIN TOLR"/>
    <property type="match status" value="1"/>
</dbReference>
<evidence type="ECO:0000256" key="1">
    <source>
        <dbReference type="ARBA" id="ARBA00004162"/>
    </source>
</evidence>
<gene>
    <name evidence="9" type="ORF">ABSH63_00055</name>
</gene>
<evidence type="ECO:0000256" key="6">
    <source>
        <dbReference type="ARBA" id="ARBA00023136"/>
    </source>
</evidence>
<keyword evidence="3" id="KW-1003">Cell membrane</keyword>
<dbReference type="InterPro" id="IPR003400">
    <property type="entry name" value="ExbD"/>
</dbReference>
<dbReference type="EMBL" id="JBEPIJ010000001">
    <property type="protein sequence ID" value="MES0872411.1"/>
    <property type="molecule type" value="Genomic_DNA"/>
</dbReference>
<comment type="similarity">
    <text evidence="2 7">Belongs to the ExbD/TolR family.</text>
</comment>
<evidence type="ECO:0000256" key="4">
    <source>
        <dbReference type="ARBA" id="ARBA00022692"/>
    </source>
</evidence>
<comment type="caution">
    <text evidence="9">The sequence shown here is derived from an EMBL/GenBank/DDBJ whole genome shotgun (WGS) entry which is preliminary data.</text>
</comment>
<keyword evidence="6 8" id="KW-0472">Membrane</keyword>
<evidence type="ECO:0000256" key="7">
    <source>
        <dbReference type="RuleBase" id="RU003879"/>
    </source>
</evidence>
<dbReference type="PANTHER" id="PTHR30558">
    <property type="entry name" value="EXBD MEMBRANE COMPONENT OF PMF-DRIVEN MACROMOLECULE IMPORT SYSTEM"/>
    <property type="match status" value="1"/>
</dbReference>
<feature type="transmembrane region" description="Helical" evidence="8">
    <location>
        <begin position="21"/>
        <end position="43"/>
    </location>
</feature>
<accession>A0ABV2A6E9</accession>
<evidence type="ECO:0000256" key="3">
    <source>
        <dbReference type="ARBA" id="ARBA00022475"/>
    </source>
</evidence>
<sequence length="167" mass="18414">MLARMRRARRQDVAELNITAFLNLMVVLVPFLLITAVFTQLTIKELDLPDTSRSQPPSEELKRGLSVLIRETGLTLTNDGAIVQSWPKAEDGYNYAALGQTLAEIKNRNPAEDRITLLLEPGIPYDVMIQVMDTVHYLPAASEGVLVDMFPRISVGDAPVLASEAVP</sequence>
<evidence type="ECO:0000256" key="5">
    <source>
        <dbReference type="ARBA" id="ARBA00022989"/>
    </source>
</evidence>
<keyword evidence="5 8" id="KW-1133">Transmembrane helix</keyword>
<evidence type="ECO:0000313" key="10">
    <source>
        <dbReference type="Proteomes" id="UP001465331"/>
    </source>
</evidence>
<dbReference type="Proteomes" id="UP001465331">
    <property type="component" value="Unassembled WGS sequence"/>
</dbReference>
<dbReference type="Pfam" id="PF02472">
    <property type="entry name" value="ExbD"/>
    <property type="match status" value="1"/>
</dbReference>
<evidence type="ECO:0000256" key="8">
    <source>
        <dbReference type="SAM" id="Phobius"/>
    </source>
</evidence>
<name>A0ABV2A6E9_9GAMM</name>
<evidence type="ECO:0000256" key="2">
    <source>
        <dbReference type="ARBA" id="ARBA00005811"/>
    </source>
</evidence>
<protein>
    <submittedName>
        <fullName evidence="9">Biopolymer transporter ExbD</fullName>
    </submittedName>
</protein>